<dbReference type="SMART" id="SM00148">
    <property type="entry name" value="PLCXc"/>
    <property type="match status" value="1"/>
</dbReference>
<evidence type="ECO:0000313" key="3">
    <source>
        <dbReference type="EMBL" id="KAK3939898.1"/>
    </source>
</evidence>
<dbReference type="SUPFAM" id="SSF51695">
    <property type="entry name" value="PLC-like phosphodiesterases"/>
    <property type="match status" value="1"/>
</dbReference>
<dbReference type="PANTHER" id="PTHR13593">
    <property type="match status" value="1"/>
</dbReference>
<gene>
    <name evidence="3" type="ORF">QBC46DRAFT_386534</name>
</gene>
<accession>A0AAN6N816</accession>
<dbReference type="InterPro" id="IPR051057">
    <property type="entry name" value="PI-PLC_domain"/>
</dbReference>
<dbReference type="CDD" id="cd08586">
    <property type="entry name" value="PI-PLCc_BcPLC_like"/>
    <property type="match status" value="1"/>
</dbReference>
<comment type="caution">
    <text evidence="3">The sequence shown here is derived from an EMBL/GenBank/DDBJ whole genome shotgun (WGS) entry which is preliminary data.</text>
</comment>
<evidence type="ECO:0000313" key="4">
    <source>
        <dbReference type="Proteomes" id="UP001303473"/>
    </source>
</evidence>
<dbReference type="GO" id="GO:0008081">
    <property type="term" value="F:phosphoric diester hydrolase activity"/>
    <property type="evidence" value="ECO:0007669"/>
    <property type="project" value="InterPro"/>
</dbReference>
<dbReference type="InterPro" id="IPR000909">
    <property type="entry name" value="PLipase_C_PInositol-sp_X_dom"/>
</dbReference>
<dbReference type="GO" id="GO:0006629">
    <property type="term" value="P:lipid metabolic process"/>
    <property type="evidence" value="ECO:0007669"/>
    <property type="project" value="InterPro"/>
</dbReference>
<dbReference type="Pfam" id="PF00388">
    <property type="entry name" value="PI-PLC-X"/>
    <property type="match status" value="1"/>
</dbReference>
<feature type="domain" description="Phosphatidylinositol-specific phospholipase C X" evidence="2">
    <location>
        <begin position="100"/>
        <end position="270"/>
    </location>
</feature>
<dbReference type="InterPro" id="IPR017946">
    <property type="entry name" value="PLC-like_Pdiesterase_TIM-brl"/>
</dbReference>
<dbReference type="AlphaFoldDB" id="A0AAN6N816"/>
<dbReference type="PANTHER" id="PTHR13593:SF116">
    <property type="entry name" value="PLC-LIKE PHOSPHODIESTERASE"/>
    <property type="match status" value="1"/>
</dbReference>
<keyword evidence="1" id="KW-0812">Transmembrane</keyword>
<keyword evidence="4" id="KW-1185">Reference proteome</keyword>
<evidence type="ECO:0000259" key="2">
    <source>
        <dbReference type="SMART" id="SM00148"/>
    </source>
</evidence>
<sequence length="425" mass="47266">MIPGDSRRASSYYTRLHLTTRSLPLFFPIIFTMATFLTTWLTYTLLLSLSYSSPVWSHSPSLADLALQKVLSDSSQIFGVPSHYNTTTATTYSTWMRRLPDSTLLTSINIPGTHESATWNFSRSTRDSLPTNTNPANNVFDAAYYRCQSRSIFDALNAGIRFFDLRYALDPTFTRLVFWHNAALMSGITTVEDVLFSFYAWLDAHPSETVILSFQYEGSTQPGASNDITVQTLLFQTLTSSAARRYISQTKDQLPTTLGEARGKIILFRRFDSVYDDHLPGLHLSPGQWPDNGKDFALVYNTPRNLTAYVEDYYEPDDLVNQNASTNIAAKLAAVQSHLGKATGGGGQGYEDGLFITFASAEHNVNDPPVTPETMAVGNTTLHAPQGVNQQLVPMLRGMKGQRVGIIVLDFWEQPDDLVPVILSL</sequence>
<name>A0AAN6N816_9PEZI</name>
<evidence type="ECO:0000256" key="1">
    <source>
        <dbReference type="SAM" id="Phobius"/>
    </source>
</evidence>
<reference evidence="4" key="1">
    <citation type="journal article" date="2023" name="Mol. Phylogenet. Evol.">
        <title>Genome-scale phylogeny and comparative genomics of the fungal order Sordariales.</title>
        <authorList>
            <person name="Hensen N."/>
            <person name="Bonometti L."/>
            <person name="Westerberg I."/>
            <person name="Brannstrom I.O."/>
            <person name="Guillou S."/>
            <person name="Cros-Aarteil S."/>
            <person name="Calhoun S."/>
            <person name="Haridas S."/>
            <person name="Kuo A."/>
            <person name="Mondo S."/>
            <person name="Pangilinan J."/>
            <person name="Riley R."/>
            <person name="LaButti K."/>
            <person name="Andreopoulos B."/>
            <person name="Lipzen A."/>
            <person name="Chen C."/>
            <person name="Yan M."/>
            <person name="Daum C."/>
            <person name="Ng V."/>
            <person name="Clum A."/>
            <person name="Steindorff A."/>
            <person name="Ohm R.A."/>
            <person name="Martin F."/>
            <person name="Silar P."/>
            <person name="Natvig D.O."/>
            <person name="Lalanne C."/>
            <person name="Gautier V."/>
            <person name="Ament-Velasquez S.L."/>
            <person name="Kruys A."/>
            <person name="Hutchinson M.I."/>
            <person name="Powell A.J."/>
            <person name="Barry K."/>
            <person name="Miller A.N."/>
            <person name="Grigoriev I.V."/>
            <person name="Debuchy R."/>
            <person name="Gladieux P."/>
            <person name="Hiltunen Thoren M."/>
            <person name="Johannesson H."/>
        </authorList>
    </citation>
    <scope>NUCLEOTIDE SEQUENCE [LARGE SCALE GENOMIC DNA]</scope>
    <source>
        <strain evidence="4">CBS 340.73</strain>
    </source>
</reference>
<feature type="transmembrane region" description="Helical" evidence="1">
    <location>
        <begin position="25"/>
        <end position="51"/>
    </location>
</feature>
<organism evidence="3 4">
    <name type="scientific">Diplogelasinospora grovesii</name>
    <dbReference type="NCBI Taxonomy" id="303347"/>
    <lineage>
        <taxon>Eukaryota</taxon>
        <taxon>Fungi</taxon>
        <taxon>Dikarya</taxon>
        <taxon>Ascomycota</taxon>
        <taxon>Pezizomycotina</taxon>
        <taxon>Sordariomycetes</taxon>
        <taxon>Sordariomycetidae</taxon>
        <taxon>Sordariales</taxon>
        <taxon>Diplogelasinosporaceae</taxon>
        <taxon>Diplogelasinospora</taxon>
    </lineage>
</organism>
<keyword evidence="1" id="KW-1133">Transmembrane helix</keyword>
<dbReference type="Proteomes" id="UP001303473">
    <property type="component" value="Unassembled WGS sequence"/>
</dbReference>
<dbReference type="PROSITE" id="PS50007">
    <property type="entry name" value="PIPLC_X_DOMAIN"/>
    <property type="match status" value="1"/>
</dbReference>
<dbReference type="EMBL" id="MU853803">
    <property type="protein sequence ID" value="KAK3939898.1"/>
    <property type="molecule type" value="Genomic_DNA"/>
</dbReference>
<protein>
    <submittedName>
        <fullName evidence="3">PLC-like phosphodiesterase</fullName>
    </submittedName>
</protein>
<dbReference type="Gene3D" id="3.20.20.190">
    <property type="entry name" value="Phosphatidylinositol (PI) phosphodiesterase"/>
    <property type="match status" value="1"/>
</dbReference>
<proteinExistence type="predicted"/>
<keyword evidence="1" id="KW-0472">Membrane</keyword>